<accession>A0AAN9AYA6</accession>
<feature type="domain" description="Neurotransmitter-gated ion-channel ligand-binding" evidence="2">
    <location>
        <begin position="38"/>
        <end position="124"/>
    </location>
</feature>
<feature type="chain" id="PRO_5043014247" description="Neurotransmitter-gated ion-channel ligand-binding domain-containing protein" evidence="1">
    <location>
        <begin position="20"/>
        <end position="192"/>
    </location>
</feature>
<dbReference type="GO" id="GO:0005230">
    <property type="term" value="F:extracellular ligand-gated monoatomic ion channel activity"/>
    <property type="evidence" value="ECO:0007669"/>
    <property type="project" value="InterPro"/>
</dbReference>
<dbReference type="AlphaFoldDB" id="A0AAN9AYA6"/>
<sequence length="192" mass="21650">MAVFTRIILVACLAVCVSGAFKIRDDANGVPRSASEGDVIRDLLARHVKYGIPQPVGSLQVKLGLYVEAVTEVDVEKGTVEVVGFLSLQWEDPRLRFEHSDPFHEVKDVRLPASEVWRPDIELYTQFGSWTYQKHAMELAVNHPMGVLSQYRSTGQWTVSEATAERVEAKYECCPDTYVFVAYNLTLQKQDL</sequence>
<dbReference type="Pfam" id="PF02931">
    <property type="entry name" value="Neur_chan_LBD"/>
    <property type="match status" value="2"/>
</dbReference>
<reference evidence="3 4" key="1">
    <citation type="submission" date="2024-02" db="EMBL/GenBank/DDBJ databases">
        <title>Chromosome-scale genome assembly of the rough periwinkle Littorina saxatilis.</title>
        <authorList>
            <person name="De Jode A."/>
            <person name="Faria R."/>
            <person name="Formenti G."/>
            <person name="Sims Y."/>
            <person name="Smith T.P."/>
            <person name="Tracey A."/>
            <person name="Wood J.M.D."/>
            <person name="Zagrodzka Z.B."/>
            <person name="Johannesson K."/>
            <person name="Butlin R.K."/>
            <person name="Leder E.H."/>
        </authorList>
    </citation>
    <scope>NUCLEOTIDE SEQUENCE [LARGE SCALE GENOMIC DNA]</scope>
    <source>
        <strain evidence="3">Snail1</strain>
        <tissue evidence="3">Muscle</tissue>
    </source>
</reference>
<dbReference type="InterPro" id="IPR006202">
    <property type="entry name" value="Neur_chan_lig-bd"/>
</dbReference>
<dbReference type="GO" id="GO:0016020">
    <property type="term" value="C:membrane"/>
    <property type="evidence" value="ECO:0007669"/>
    <property type="project" value="InterPro"/>
</dbReference>
<feature type="signal peptide" evidence="1">
    <location>
        <begin position="1"/>
        <end position="19"/>
    </location>
</feature>
<evidence type="ECO:0000259" key="2">
    <source>
        <dbReference type="Pfam" id="PF02931"/>
    </source>
</evidence>
<keyword evidence="1" id="KW-0732">Signal</keyword>
<dbReference type="EMBL" id="JBAMIC010000018">
    <property type="protein sequence ID" value="KAK7095588.1"/>
    <property type="molecule type" value="Genomic_DNA"/>
</dbReference>
<feature type="domain" description="Neurotransmitter-gated ion-channel ligand-binding" evidence="2">
    <location>
        <begin position="126"/>
        <end position="189"/>
    </location>
</feature>
<organism evidence="3 4">
    <name type="scientific">Littorina saxatilis</name>
    <dbReference type="NCBI Taxonomy" id="31220"/>
    <lineage>
        <taxon>Eukaryota</taxon>
        <taxon>Metazoa</taxon>
        <taxon>Spiralia</taxon>
        <taxon>Lophotrochozoa</taxon>
        <taxon>Mollusca</taxon>
        <taxon>Gastropoda</taxon>
        <taxon>Caenogastropoda</taxon>
        <taxon>Littorinimorpha</taxon>
        <taxon>Littorinoidea</taxon>
        <taxon>Littorinidae</taxon>
        <taxon>Littorina</taxon>
    </lineage>
</organism>
<dbReference type="Proteomes" id="UP001374579">
    <property type="component" value="Unassembled WGS sequence"/>
</dbReference>
<protein>
    <recommendedName>
        <fullName evidence="2">Neurotransmitter-gated ion-channel ligand-binding domain-containing protein</fullName>
    </recommendedName>
</protein>
<keyword evidence="4" id="KW-1185">Reference proteome</keyword>
<comment type="caution">
    <text evidence="3">The sequence shown here is derived from an EMBL/GenBank/DDBJ whole genome shotgun (WGS) entry which is preliminary data.</text>
</comment>
<gene>
    <name evidence="3" type="ORF">V1264_006972</name>
</gene>
<dbReference type="InterPro" id="IPR036734">
    <property type="entry name" value="Neur_chan_lig-bd_sf"/>
</dbReference>
<evidence type="ECO:0000256" key="1">
    <source>
        <dbReference type="SAM" id="SignalP"/>
    </source>
</evidence>
<dbReference type="Gene3D" id="2.70.170.10">
    <property type="entry name" value="Neurotransmitter-gated ion-channel ligand-binding domain"/>
    <property type="match status" value="2"/>
</dbReference>
<dbReference type="SUPFAM" id="SSF63712">
    <property type="entry name" value="Nicotinic receptor ligand binding domain-like"/>
    <property type="match status" value="1"/>
</dbReference>
<evidence type="ECO:0000313" key="4">
    <source>
        <dbReference type="Proteomes" id="UP001374579"/>
    </source>
</evidence>
<name>A0AAN9AYA6_9CAEN</name>
<proteinExistence type="predicted"/>
<evidence type="ECO:0000313" key="3">
    <source>
        <dbReference type="EMBL" id="KAK7095588.1"/>
    </source>
</evidence>